<feature type="region of interest" description="Disordered" evidence="8">
    <location>
        <begin position="55"/>
        <end position="89"/>
    </location>
</feature>
<feature type="region of interest" description="Disordered" evidence="8">
    <location>
        <begin position="252"/>
        <end position="288"/>
    </location>
</feature>
<dbReference type="Pfam" id="PF12765">
    <property type="entry name" value="Cohesin_HEAT"/>
    <property type="match status" value="1"/>
</dbReference>
<feature type="compositionally biased region" description="Basic and acidic residues" evidence="8">
    <location>
        <begin position="1655"/>
        <end position="1666"/>
    </location>
</feature>
<evidence type="ECO:0000256" key="5">
    <source>
        <dbReference type="ARBA" id="ARBA00023306"/>
    </source>
</evidence>
<protein>
    <recommendedName>
        <fullName evidence="6">Sister chromatid cohesion protein</fullName>
    </recommendedName>
</protein>
<keyword evidence="11" id="KW-1185">Reference proteome</keyword>
<evidence type="ECO:0000259" key="9">
    <source>
        <dbReference type="Pfam" id="PF12830"/>
    </source>
</evidence>
<keyword evidence="3 6" id="KW-0677">Repeat</keyword>
<dbReference type="PANTHER" id="PTHR21704:SF18">
    <property type="entry name" value="NIPPED-B-LIKE PROTEIN"/>
    <property type="match status" value="1"/>
</dbReference>
<dbReference type="GO" id="GO:1990414">
    <property type="term" value="P:replication-born double-strand break repair via sister chromatid exchange"/>
    <property type="evidence" value="ECO:0007669"/>
    <property type="project" value="TreeGrafter"/>
</dbReference>
<comment type="similarity">
    <text evidence="2 6">Belongs to the SCC2/Nipped-B family.</text>
</comment>
<gene>
    <name evidence="10" type="ORF">OSTQU699_LOCUS9956</name>
</gene>
<feature type="compositionally biased region" description="Basic and acidic residues" evidence="8">
    <location>
        <begin position="65"/>
        <end position="77"/>
    </location>
</feature>
<dbReference type="Proteomes" id="UP000708148">
    <property type="component" value="Unassembled WGS sequence"/>
</dbReference>
<evidence type="ECO:0000256" key="4">
    <source>
        <dbReference type="ARBA" id="ARBA00023242"/>
    </source>
</evidence>
<dbReference type="InterPro" id="IPR011989">
    <property type="entry name" value="ARM-like"/>
</dbReference>
<dbReference type="SUPFAM" id="SSF48371">
    <property type="entry name" value="ARM repeat"/>
    <property type="match status" value="1"/>
</dbReference>
<evidence type="ECO:0000256" key="2">
    <source>
        <dbReference type="ARBA" id="ARBA00009252"/>
    </source>
</evidence>
<comment type="subcellular location">
    <subcellularLocation>
        <location evidence="1 6">Nucleus</location>
    </subcellularLocation>
</comment>
<dbReference type="Pfam" id="PF12830">
    <property type="entry name" value="Nipped-B_C"/>
    <property type="match status" value="1"/>
</dbReference>
<keyword evidence="7" id="KW-0175">Coiled coil</keyword>
<dbReference type="GO" id="GO:0071169">
    <property type="term" value="P:establishment of protein localization to chromatin"/>
    <property type="evidence" value="ECO:0007669"/>
    <property type="project" value="TreeGrafter"/>
</dbReference>
<feature type="domain" description="Sister chromatid cohesion C-terminal" evidence="9">
    <location>
        <begin position="1274"/>
        <end position="1442"/>
    </location>
</feature>
<proteinExistence type="inferred from homology"/>
<dbReference type="InterPro" id="IPR016024">
    <property type="entry name" value="ARM-type_fold"/>
</dbReference>
<dbReference type="OrthoDB" id="418242at2759"/>
<evidence type="ECO:0000313" key="11">
    <source>
        <dbReference type="Proteomes" id="UP000708148"/>
    </source>
</evidence>
<evidence type="ECO:0000256" key="3">
    <source>
        <dbReference type="ARBA" id="ARBA00022737"/>
    </source>
</evidence>
<sequence length="1688" mass="182442">MAPLSSIPAAIASVLGIADASYVRLARPPGGDFPGRCSELVSAVLREAPDVFSGRRGAGLAGRGARAERRKIKDGQPRKRRRSAAYRQPVKPAGVGAKAAAAALGGAIRKFLEEGGGEGSEAGRRLGRGGAGAGARPSQLLEEVVRAKAAGAVATVPPAQWLGLFRVLVPRMRDGIGGLSGDSDGDNSVACGGVVDALDAATVCLHILTSPGMALEVQQEEVIDLAVELAKHHLQNSVYVFFCPAHREMHCGSPAPGPSGREQEQKSDSRNGSSKKRKQRRGSECGSEWTDAAEAWINATKASSPRNGKQKGHKAPTFAMCVLSKLEVMVQLLCDFLDVVQIEASVLLSCIRVMLLSLSMRNVTLLQVKIVRLVAAAFKLYPSLRQNILEEFVAVLLKTDFMDKSMPCEFLADSNGSRYIRVTTALLMGITQVSVVLPSMEADSKEQFNCFGPAVWWADSFWKSVFDRLPNARAQRLDGVTDVKGFVEAILSDLFLVCDLPEWPAAAHLLHRFILMLGGDSGLKHTDSTVRQLCVEFLGIVTAKLCEGSLAARESRGWIQQVVKLQRECLGSAGDLDAVDALQRAVVEHLCIQTKVSEEAARSARHFLVCRMYADHLQQLRANGEEVEKEEMQRLLVQYRGFCELPRVVNGSMPDSLAAEQLDLTHDQGLRVTRAIVHMGVLGQGKTALLKWLSESCDRSRQESNYALVRARAVKSLGMVVEADMGILTLPEVKMGVNAALQDDSTMVREAAVDLLGRYIGTSQDLALAYFDLLCSASKDSGTSVRKRALKILWECCVQPQGFPRATEACVHILQRAGDPEEAVQSMVTKVFGTLWFGNGCSARSSAGVSSDVSLEARAQQVADVSLAVYNSSGPRIHLPLTQQHPLIVVLNGALGSDEDSFEWNMASNIASALLEATLQAQDGNGTGQLGECTLAYLLALHALCCSASTLLVSDSDPQRFARCLQPYLQALPKQAGPSGEDGRRGAEVLVCILSIIGAVVERLQHIDSELVNELTCDLRTIIFKHAWSPVVSAACRCFAILAKTDAKVAEVMRQATHRQHSLVREIFQAVNGGEASGKKYEYYCTVLLRQLFILGHLCRYGAGSMDTHPAEGTDLLKECLDTTVLVFGSSRELVVKESALRAMGMMFICRADLMISNKDVDSLTRLVLSAGADELKTQALANLSDLLRADEERLMEAQKQSKDEQDDAAAMGQISARAQALPAQNGQGEGAGVTSGILQRLWKPVLELATSVPAQRFSHRNGNDDPGSASSCTVRRSALDLMEAALRAGLVAPWTAVAHLIALATDPNLELASRAVRLLKQEADKFAQLFASETARGIVEAYKFSRKLQERYPCMNASGTSGNRRVVQGLAALYSEVIRPGRDLRRKFLEGLLKPFDEGSDLDSGKVGGCDLRLLSFCANVASQLTFIRGDELCSLVHGANGIISRRGDVVLSTLRASLFGDVTESAKHRGLSLSQGSTRSLGLPDNPFGSRSALVQAACKASVALSILLLLKQFIKSAYSVSDERIAQFTPIGERRRQEERTNVTRSKKARLRLDGVDLDAHMDPDRMRKHYSAFKRLMKDDAVDYASEHAAGSTKAGLDGDAMETETADANGFIGDTQTPVAAKGCVNAAKTAESRALAGKKRPRLVVEECRKRPKGGKDKKGVARNMNGKRELNGGNVKRRRIG</sequence>
<evidence type="ECO:0000256" key="7">
    <source>
        <dbReference type="SAM" id="Coils"/>
    </source>
</evidence>
<dbReference type="GO" id="GO:0090694">
    <property type="term" value="C:Scc2-Scc4 cohesin loading complex"/>
    <property type="evidence" value="ECO:0007669"/>
    <property type="project" value="TreeGrafter"/>
</dbReference>
<dbReference type="GO" id="GO:0003682">
    <property type="term" value="F:chromatin binding"/>
    <property type="evidence" value="ECO:0007669"/>
    <property type="project" value="TreeGrafter"/>
</dbReference>
<feature type="region of interest" description="Disordered" evidence="8">
    <location>
        <begin position="1655"/>
        <end position="1688"/>
    </location>
</feature>
<evidence type="ECO:0000256" key="8">
    <source>
        <dbReference type="SAM" id="MobiDB-lite"/>
    </source>
</evidence>
<keyword evidence="4 6" id="KW-0539">Nucleus</keyword>
<reference evidence="10" key="1">
    <citation type="submission" date="2020-12" db="EMBL/GenBank/DDBJ databases">
        <authorList>
            <person name="Iha C."/>
        </authorList>
    </citation>
    <scope>NUCLEOTIDE SEQUENCE</scope>
</reference>
<dbReference type="InterPro" id="IPR026003">
    <property type="entry name" value="Cohesin_HEAT"/>
</dbReference>
<dbReference type="GO" id="GO:0034087">
    <property type="term" value="P:establishment of mitotic sister chromatid cohesion"/>
    <property type="evidence" value="ECO:0007669"/>
    <property type="project" value="TreeGrafter"/>
</dbReference>
<dbReference type="Gene3D" id="1.25.10.10">
    <property type="entry name" value="Leucine-rich Repeat Variant"/>
    <property type="match status" value="1"/>
</dbReference>
<dbReference type="EMBL" id="CAJHUC010002932">
    <property type="protein sequence ID" value="CAD7704601.1"/>
    <property type="molecule type" value="Genomic_DNA"/>
</dbReference>
<dbReference type="PANTHER" id="PTHR21704">
    <property type="entry name" value="NIPPED-B-LIKE PROTEIN DELANGIN SCC2-RELATED"/>
    <property type="match status" value="1"/>
</dbReference>
<keyword evidence="5 6" id="KW-0131">Cell cycle</keyword>
<evidence type="ECO:0000256" key="6">
    <source>
        <dbReference type="RuleBase" id="RU364107"/>
    </source>
</evidence>
<dbReference type="GO" id="GO:0140588">
    <property type="term" value="P:chromatin looping"/>
    <property type="evidence" value="ECO:0007669"/>
    <property type="project" value="InterPro"/>
</dbReference>
<dbReference type="InterPro" id="IPR024986">
    <property type="entry name" value="Nipped-B_C"/>
</dbReference>
<dbReference type="CDD" id="cd23958">
    <property type="entry name" value="SCC2"/>
    <property type="match status" value="1"/>
</dbReference>
<dbReference type="GO" id="GO:0010468">
    <property type="term" value="P:regulation of gene expression"/>
    <property type="evidence" value="ECO:0007669"/>
    <property type="project" value="InterPro"/>
</dbReference>
<evidence type="ECO:0000256" key="1">
    <source>
        <dbReference type="ARBA" id="ARBA00004123"/>
    </source>
</evidence>
<dbReference type="GO" id="GO:0061775">
    <property type="term" value="F:cohesin loader activity"/>
    <property type="evidence" value="ECO:0007669"/>
    <property type="project" value="InterPro"/>
</dbReference>
<accession>A0A8S1JEA4</accession>
<name>A0A8S1JEA4_9CHLO</name>
<dbReference type="InterPro" id="IPR033031">
    <property type="entry name" value="Scc2/Nipped-B"/>
</dbReference>
<feature type="coiled-coil region" evidence="7">
    <location>
        <begin position="1181"/>
        <end position="1208"/>
    </location>
</feature>
<comment type="caution">
    <text evidence="10">The sequence shown here is derived from an EMBL/GenBank/DDBJ whole genome shotgun (WGS) entry which is preliminary data.</text>
</comment>
<organism evidence="10 11">
    <name type="scientific">Ostreobium quekettii</name>
    <dbReference type="NCBI Taxonomy" id="121088"/>
    <lineage>
        <taxon>Eukaryota</taxon>
        <taxon>Viridiplantae</taxon>
        <taxon>Chlorophyta</taxon>
        <taxon>core chlorophytes</taxon>
        <taxon>Ulvophyceae</taxon>
        <taxon>TCBD clade</taxon>
        <taxon>Bryopsidales</taxon>
        <taxon>Ostreobineae</taxon>
        <taxon>Ostreobiaceae</taxon>
        <taxon>Ostreobium</taxon>
    </lineage>
</organism>
<evidence type="ECO:0000313" key="10">
    <source>
        <dbReference type="EMBL" id="CAD7704601.1"/>
    </source>
</evidence>